<dbReference type="EMBL" id="WTYH01000001">
    <property type="protein sequence ID" value="MXO91994.1"/>
    <property type="molecule type" value="Genomic_DNA"/>
</dbReference>
<reference evidence="1 2" key="1">
    <citation type="submission" date="2019-12" db="EMBL/GenBank/DDBJ databases">
        <title>Genomic-based taxomic classification of the family Erythrobacteraceae.</title>
        <authorList>
            <person name="Xu L."/>
        </authorList>
    </citation>
    <scope>NUCLEOTIDE SEQUENCE [LARGE SCALE GENOMIC DNA]</scope>
    <source>
        <strain evidence="1 2">RC4-10-4</strain>
    </source>
</reference>
<dbReference type="RefSeq" id="WP_131451410.1">
    <property type="nucleotide sequence ID" value="NZ_BMJK01000001.1"/>
</dbReference>
<accession>A0A844ZX08</accession>
<dbReference type="Proteomes" id="UP000460626">
    <property type="component" value="Unassembled WGS sequence"/>
</dbReference>
<protein>
    <submittedName>
        <fullName evidence="1">Uncharacterized protein</fullName>
    </submittedName>
</protein>
<keyword evidence="2" id="KW-1185">Reference proteome</keyword>
<evidence type="ECO:0000313" key="1">
    <source>
        <dbReference type="EMBL" id="MXO91994.1"/>
    </source>
</evidence>
<evidence type="ECO:0000313" key="2">
    <source>
        <dbReference type="Proteomes" id="UP000460626"/>
    </source>
</evidence>
<organism evidence="1 2">
    <name type="scientific">Aurantiacibacter arachoides</name>
    <dbReference type="NCBI Taxonomy" id="1850444"/>
    <lineage>
        <taxon>Bacteria</taxon>
        <taxon>Pseudomonadati</taxon>
        <taxon>Pseudomonadota</taxon>
        <taxon>Alphaproteobacteria</taxon>
        <taxon>Sphingomonadales</taxon>
        <taxon>Erythrobacteraceae</taxon>
        <taxon>Aurantiacibacter</taxon>
    </lineage>
</organism>
<comment type="caution">
    <text evidence="1">The sequence shown here is derived from an EMBL/GenBank/DDBJ whole genome shotgun (WGS) entry which is preliminary data.</text>
</comment>
<proteinExistence type="predicted"/>
<dbReference type="OrthoDB" id="9991062at2"/>
<sequence>MTRRQKLTWFALGALVSGIASSAVVLLDRPEPSALAPTDYLVLIEPTAEMSGQEPAGVGFIAERTGQLLQDCGAWYFETTPTLNHRMATADLPFVRENLPALACVYAGIAAEGIEHRIESRATTDFDAVRASQRRSAALPSAATP</sequence>
<dbReference type="AlphaFoldDB" id="A0A844ZX08"/>
<name>A0A844ZX08_9SPHN</name>
<gene>
    <name evidence="1" type="ORF">GRI62_00035</name>
</gene>